<dbReference type="RefSeq" id="WP_202858927.1">
    <property type="nucleotide sequence ID" value="NZ_JAEUGD010000066.1"/>
</dbReference>
<dbReference type="Proteomes" id="UP000614216">
    <property type="component" value="Unassembled WGS sequence"/>
</dbReference>
<evidence type="ECO:0000256" key="1">
    <source>
        <dbReference type="SAM" id="Phobius"/>
    </source>
</evidence>
<name>A0A937KDR5_9BACT</name>
<protein>
    <recommendedName>
        <fullName evidence="4">PH domain-containing protein</fullName>
    </recommendedName>
</protein>
<dbReference type="EMBL" id="JAEUGD010000066">
    <property type="protein sequence ID" value="MBL6449401.1"/>
    <property type="molecule type" value="Genomic_DNA"/>
</dbReference>
<keyword evidence="1" id="KW-1133">Transmembrane helix</keyword>
<gene>
    <name evidence="2" type="ORF">JMN32_24025</name>
</gene>
<proteinExistence type="predicted"/>
<organism evidence="2 3">
    <name type="scientific">Fulvivirga marina</name>
    <dbReference type="NCBI Taxonomy" id="2494733"/>
    <lineage>
        <taxon>Bacteria</taxon>
        <taxon>Pseudomonadati</taxon>
        <taxon>Bacteroidota</taxon>
        <taxon>Cytophagia</taxon>
        <taxon>Cytophagales</taxon>
        <taxon>Fulvivirgaceae</taxon>
        <taxon>Fulvivirga</taxon>
    </lineage>
</organism>
<accession>A0A937KDR5</accession>
<dbReference type="AlphaFoldDB" id="A0A937KDR5"/>
<keyword evidence="1" id="KW-0472">Membrane</keyword>
<feature type="transmembrane region" description="Helical" evidence="1">
    <location>
        <begin position="32"/>
        <end position="52"/>
    </location>
</feature>
<reference evidence="2" key="1">
    <citation type="submission" date="2021-01" db="EMBL/GenBank/DDBJ databases">
        <title>Fulvivirga kasyanovii gen. nov., sp nov., a novel member of the phylum Bacteroidetes isolated from seawater in a mussel farm.</title>
        <authorList>
            <person name="Zhao L.-H."/>
            <person name="Wang Z.-J."/>
        </authorList>
    </citation>
    <scope>NUCLEOTIDE SEQUENCE</scope>
    <source>
        <strain evidence="2">29W222</strain>
    </source>
</reference>
<evidence type="ECO:0008006" key="4">
    <source>
        <dbReference type="Google" id="ProtNLM"/>
    </source>
</evidence>
<evidence type="ECO:0000313" key="2">
    <source>
        <dbReference type="EMBL" id="MBL6449401.1"/>
    </source>
</evidence>
<comment type="caution">
    <text evidence="2">The sequence shown here is derived from an EMBL/GenBank/DDBJ whole genome shotgun (WGS) entry which is preliminary data.</text>
</comment>
<evidence type="ECO:0000313" key="3">
    <source>
        <dbReference type="Proteomes" id="UP000614216"/>
    </source>
</evidence>
<feature type="transmembrane region" description="Helical" evidence="1">
    <location>
        <begin position="7"/>
        <end position="26"/>
    </location>
</feature>
<keyword evidence="3" id="KW-1185">Reference proteome</keyword>
<keyword evidence="1" id="KW-0812">Transmembrane</keyword>
<sequence>MVQIKRPLSSIILLTIFIGLLVYQAFDRSGGIYYFYFGFIALLAINLINFLINRNYIEARENTVTIHRDLFIKTKLKLSNIKRITLSYTPFGRSYIMLTNGDKIRFSASNIDNSEIEKLKMITPHIN</sequence>